<dbReference type="InterPro" id="IPR003738">
    <property type="entry name" value="SRAP"/>
</dbReference>
<dbReference type="Pfam" id="PF02586">
    <property type="entry name" value="SRAP"/>
    <property type="match status" value="1"/>
</dbReference>
<dbReference type="AlphaFoldDB" id="A0A6J6BFX6"/>
<organism evidence="1">
    <name type="scientific">freshwater metagenome</name>
    <dbReference type="NCBI Taxonomy" id="449393"/>
    <lineage>
        <taxon>unclassified sequences</taxon>
        <taxon>metagenomes</taxon>
        <taxon>ecological metagenomes</taxon>
    </lineage>
</organism>
<dbReference type="EMBL" id="CAEZSD010000114">
    <property type="protein sequence ID" value="CAB4537624.1"/>
    <property type="molecule type" value="Genomic_DNA"/>
</dbReference>
<proteinExistence type="predicted"/>
<dbReference type="Gene3D" id="3.90.1680.10">
    <property type="entry name" value="SOS response associated peptidase-like"/>
    <property type="match status" value="1"/>
</dbReference>
<evidence type="ECO:0000313" key="1">
    <source>
        <dbReference type="EMBL" id="CAB4537624.1"/>
    </source>
</evidence>
<dbReference type="GO" id="GO:0003697">
    <property type="term" value="F:single-stranded DNA binding"/>
    <property type="evidence" value="ECO:0007669"/>
    <property type="project" value="InterPro"/>
</dbReference>
<reference evidence="1" key="1">
    <citation type="submission" date="2020-05" db="EMBL/GenBank/DDBJ databases">
        <authorList>
            <person name="Chiriac C."/>
            <person name="Salcher M."/>
            <person name="Ghai R."/>
            <person name="Kavagutti S V."/>
        </authorList>
    </citation>
    <scope>NUCLEOTIDE SEQUENCE</scope>
</reference>
<name>A0A6J6BFX6_9ZZZZ</name>
<gene>
    <name evidence="1" type="ORF">UFOPK1399_00871</name>
</gene>
<sequence length="79" mass="8884">MGELATIHSRMPVFMPEDRWENWLDTEARDINRIIKLMDIEQPDKGVAAVPVSARVNVVANNGAELIIPIELGEPETLF</sequence>
<dbReference type="SUPFAM" id="SSF143081">
    <property type="entry name" value="BB1717-like"/>
    <property type="match status" value="1"/>
</dbReference>
<dbReference type="InterPro" id="IPR036590">
    <property type="entry name" value="SRAP-like"/>
</dbReference>
<protein>
    <submittedName>
        <fullName evidence="1">Unannotated protein</fullName>
    </submittedName>
</protein>
<accession>A0A6J6BFX6</accession>
<dbReference type="GO" id="GO:0106300">
    <property type="term" value="P:protein-DNA covalent cross-linking repair"/>
    <property type="evidence" value="ECO:0007669"/>
    <property type="project" value="InterPro"/>
</dbReference>